<dbReference type="EMBL" id="JAGKQQ010000001">
    <property type="protein sequence ID" value="MBP3956953.1"/>
    <property type="molecule type" value="Genomic_DNA"/>
</dbReference>
<feature type="domain" description="Transposase IS701-like DDE" evidence="2">
    <location>
        <begin position="2"/>
        <end position="43"/>
    </location>
</feature>
<name>A0ABS5BVM5_9BACT</name>
<proteinExistence type="predicted"/>
<keyword evidence="4" id="KW-1185">Reference proteome</keyword>
<feature type="region of interest" description="Disordered" evidence="1">
    <location>
        <begin position="1"/>
        <end position="25"/>
    </location>
</feature>
<reference evidence="3 4" key="1">
    <citation type="submission" date="2021-04" db="EMBL/GenBank/DDBJ databases">
        <authorList>
            <person name="Ivanova A."/>
        </authorList>
    </citation>
    <scope>NUCLEOTIDE SEQUENCE [LARGE SCALE GENOMIC DNA]</scope>
    <source>
        <strain evidence="3 4">G18</strain>
    </source>
</reference>
<comment type="caution">
    <text evidence="3">The sequence shown here is derived from an EMBL/GenBank/DDBJ whole genome shotgun (WGS) entry which is preliminary data.</text>
</comment>
<sequence length="56" mass="6107">MYLPEAWTGERDRMTQAGIPGTVGHQPKWQMALDMVGRAATTDPQVVSPVPCSYSS</sequence>
<gene>
    <name evidence="3" type="ORF">J8F10_16910</name>
</gene>
<dbReference type="Proteomes" id="UP000676565">
    <property type="component" value="Unassembled WGS sequence"/>
</dbReference>
<protein>
    <submittedName>
        <fullName evidence="3">Transposase</fullName>
    </submittedName>
</protein>
<evidence type="ECO:0000313" key="3">
    <source>
        <dbReference type="EMBL" id="MBP3956953.1"/>
    </source>
</evidence>
<dbReference type="InterPro" id="IPR038721">
    <property type="entry name" value="IS701-like_DDE_dom"/>
</dbReference>
<dbReference type="Pfam" id="PF13546">
    <property type="entry name" value="DDE_5"/>
    <property type="match status" value="1"/>
</dbReference>
<organism evidence="3 4">
    <name type="scientific">Gemmata palustris</name>
    <dbReference type="NCBI Taxonomy" id="2822762"/>
    <lineage>
        <taxon>Bacteria</taxon>
        <taxon>Pseudomonadati</taxon>
        <taxon>Planctomycetota</taxon>
        <taxon>Planctomycetia</taxon>
        <taxon>Gemmatales</taxon>
        <taxon>Gemmataceae</taxon>
        <taxon>Gemmata</taxon>
    </lineage>
</organism>
<accession>A0ABS5BVM5</accession>
<evidence type="ECO:0000259" key="2">
    <source>
        <dbReference type="Pfam" id="PF13546"/>
    </source>
</evidence>
<evidence type="ECO:0000313" key="4">
    <source>
        <dbReference type="Proteomes" id="UP000676565"/>
    </source>
</evidence>
<evidence type="ECO:0000256" key="1">
    <source>
        <dbReference type="SAM" id="MobiDB-lite"/>
    </source>
</evidence>